<proteinExistence type="predicted"/>
<dbReference type="CDD" id="cd04301">
    <property type="entry name" value="NAT_SF"/>
    <property type="match status" value="1"/>
</dbReference>
<gene>
    <name evidence="2" type="ORF">KCX74_11160</name>
</gene>
<dbReference type="InterPro" id="IPR016181">
    <property type="entry name" value="Acyl_CoA_acyltransferase"/>
</dbReference>
<dbReference type="GO" id="GO:0016747">
    <property type="term" value="F:acyltransferase activity, transferring groups other than amino-acyl groups"/>
    <property type="evidence" value="ECO:0007669"/>
    <property type="project" value="InterPro"/>
</dbReference>
<keyword evidence="3" id="KW-1185">Reference proteome</keyword>
<dbReference type="InterPro" id="IPR000182">
    <property type="entry name" value="GNAT_dom"/>
</dbReference>
<evidence type="ECO:0000259" key="1">
    <source>
        <dbReference type="PROSITE" id="PS51186"/>
    </source>
</evidence>
<reference evidence="2" key="1">
    <citation type="submission" date="2021-04" db="EMBL/GenBank/DDBJ databases">
        <title>Isolation and polyphasic classification of algal microorganism.</title>
        <authorList>
            <person name="Wang S."/>
        </authorList>
    </citation>
    <scope>NUCLEOTIDE SEQUENCE</scope>
    <source>
        <strain evidence="2">720a</strain>
    </source>
</reference>
<feature type="domain" description="N-acetyltransferase" evidence="1">
    <location>
        <begin position="10"/>
        <end position="155"/>
    </location>
</feature>
<sequence length="155" mass="18738">MKLEHSRDYKLLARLNRGVHELHVQLYPEYFKPYNYEKMIELFQTYMEDENNYFLVLFDAETAKGFIFYEIVTKSNTPFNKEYKSLYVHQISIEETARSSGYGKALMIELENIAYTLKVDCIELDYWVDNHVARNFYEKLGFHKKREFVRKDLDT</sequence>
<accession>A0A941DVQ1</accession>
<organism evidence="2 3">
    <name type="scientific">Virgibacillus salarius</name>
    <dbReference type="NCBI Taxonomy" id="447199"/>
    <lineage>
        <taxon>Bacteria</taxon>
        <taxon>Bacillati</taxon>
        <taxon>Bacillota</taxon>
        <taxon>Bacilli</taxon>
        <taxon>Bacillales</taxon>
        <taxon>Bacillaceae</taxon>
        <taxon>Virgibacillus</taxon>
    </lineage>
</organism>
<dbReference type="PROSITE" id="PS51186">
    <property type="entry name" value="GNAT"/>
    <property type="match status" value="1"/>
</dbReference>
<evidence type="ECO:0000313" key="3">
    <source>
        <dbReference type="Proteomes" id="UP000675284"/>
    </source>
</evidence>
<evidence type="ECO:0000313" key="2">
    <source>
        <dbReference type="EMBL" id="MBR7796596.1"/>
    </source>
</evidence>
<dbReference type="EMBL" id="JAGSOT010000030">
    <property type="protein sequence ID" value="MBR7796596.1"/>
    <property type="molecule type" value="Genomic_DNA"/>
</dbReference>
<protein>
    <submittedName>
        <fullName evidence="2">GNAT family N-acetyltransferase</fullName>
    </submittedName>
</protein>
<dbReference type="Proteomes" id="UP000675284">
    <property type="component" value="Unassembled WGS sequence"/>
</dbReference>
<dbReference type="Gene3D" id="3.40.630.30">
    <property type="match status" value="1"/>
</dbReference>
<dbReference type="RefSeq" id="WP_026679768.1">
    <property type="nucleotide sequence ID" value="NZ_BAAACY010000134.1"/>
</dbReference>
<dbReference type="SUPFAM" id="SSF55729">
    <property type="entry name" value="Acyl-CoA N-acyltransferases (Nat)"/>
    <property type="match status" value="1"/>
</dbReference>
<comment type="caution">
    <text evidence="2">The sequence shown here is derived from an EMBL/GenBank/DDBJ whole genome shotgun (WGS) entry which is preliminary data.</text>
</comment>
<dbReference type="AlphaFoldDB" id="A0A941DVQ1"/>
<name>A0A941DVQ1_9BACI</name>
<dbReference type="Pfam" id="PF00583">
    <property type="entry name" value="Acetyltransf_1"/>
    <property type="match status" value="1"/>
</dbReference>